<reference evidence="3 4" key="1">
    <citation type="submission" date="2014-07" db="EMBL/GenBank/DDBJ databases">
        <title>Draft genome sequence of Thalassospira profundimaris S25-3-2.</title>
        <authorList>
            <person name="Lai Q."/>
            <person name="Shao Z."/>
        </authorList>
    </citation>
    <scope>NUCLEOTIDE SEQUENCE [LARGE SCALE GENOMIC DNA]</scope>
    <source>
        <strain evidence="3 4">S25-3-2</strain>
    </source>
</reference>
<accession>A0A367WPT2</accession>
<feature type="transmembrane region" description="Helical" evidence="1">
    <location>
        <begin position="6"/>
        <end position="25"/>
    </location>
</feature>
<dbReference type="Gene3D" id="3.40.50.1820">
    <property type="entry name" value="alpha/beta hydrolase"/>
    <property type="match status" value="1"/>
</dbReference>
<dbReference type="PANTHER" id="PTHR43265:SF1">
    <property type="entry name" value="ESTERASE ESTD"/>
    <property type="match status" value="1"/>
</dbReference>
<evidence type="ECO:0000259" key="2">
    <source>
        <dbReference type="Pfam" id="PF12146"/>
    </source>
</evidence>
<keyword evidence="1" id="KW-0472">Membrane</keyword>
<evidence type="ECO:0000256" key="1">
    <source>
        <dbReference type="SAM" id="Phobius"/>
    </source>
</evidence>
<dbReference type="PANTHER" id="PTHR43265">
    <property type="entry name" value="ESTERASE ESTD"/>
    <property type="match status" value="1"/>
</dbReference>
<name>A0A367WPT2_9PROT</name>
<sequence>MRIRNILFVIFLVIVIVASLLLWRLNDLDLDGRRHEDFSFTANGLHLAGTLWLPDRPALAALVLVHGDGPQDRTSQGGYAPLVNSLLDAGIAVASWDKPGIGASQGNWLAQSMEDRADVVRKALVILKGHFTHISVGAMGFSQAGWVIPKLSHREADFAVLIGGAVSWQQQGDYYTDTRLRLAGVPTEERKREVARLSRSDDGLFGKQQVNRVDLPPDLTPERWAFIRKKRHADATKDLRGFDVPLLALWGANDLNVDAAHDAAIYRETVLSNNAANRIIVVPNATHGLLKSAPYNAQLTRQWPWYVTLRFLLEGRHAWAPRVLDTICNWIAARGTGW</sequence>
<dbReference type="SUPFAM" id="SSF53474">
    <property type="entry name" value="alpha/beta-Hydrolases"/>
    <property type="match status" value="1"/>
</dbReference>
<gene>
    <name evidence="3" type="ORF">TH25_22830</name>
</gene>
<dbReference type="InterPro" id="IPR029058">
    <property type="entry name" value="AB_hydrolase_fold"/>
</dbReference>
<keyword evidence="1" id="KW-0812">Transmembrane</keyword>
<comment type="caution">
    <text evidence="3">The sequence shown here is derived from an EMBL/GenBank/DDBJ whole genome shotgun (WGS) entry which is preliminary data.</text>
</comment>
<dbReference type="Proteomes" id="UP000252517">
    <property type="component" value="Unassembled WGS sequence"/>
</dbReference>
<proteinExistence type="predicted"/>
<evidence type="ECO:0000313" key="3">
    <source>
        <dbReference type="EMBL" id="RCK42452.1"/>
    </source>
</evidence>
<dbReference type="Pfam" id="PF12146">
    <property type="entry name" value="Hydrolase_4"/>
    <property type="match status" value="1"/>
</dbReference>
<organism evidence="3 4">
    <name type="scientific">Thalassospira profundimaris</name>
    <dbReference type="NCBI Taxonomy" id="502049"/>
    <lineage>
        <taxon>Bacteria</taxon>
        <taxon>Pseudomonadati</taxon>
        <taxon>Pseudomonadota</taxon>
        <taxon>Alphaproteobacteria</taxon>
        <taxon>Rhodospirillales</taxon>
        <taxon>Thalassospiraceae</taxon>
        <taxon>Thalassospira</taxon>
    </lineage>
</organism>
<dbReference type="AlphaFoldDB" id="A0A367WPT2"/>
<evidence type="ECO:0000313" key="4">
    <source>
        <dbReference type="Proteomes" id="UP000252517"/>
    </source>
</evidence>
<dbReference type="InterPro" id="IPR022742">
    <property type="entry name" value="Hydrolase_4"/>
</dbReference>
<dbReference type="OrthoDB" id="9765647at2"/>
<keyword evidence="1" id="KW-1133">Transmembrane helix</keyword>
<dbReference type="GO" id="GO:0052689">
    <property type="term" value="F:carboxylic ester hydrolase activity"/>
    <property type="evidence" value="ECO:0007669"/>
    <property type="project" value="TreeGrafter"/>
</dbReference>
<protein>
    <recommendedName>
        <fullName evidence="2">Serine aminopeptidase S33 domain-containing protein</fullName>
    </recommendedName>
</protein>
<dbReference type="InterPro" id="IPR053145">
    <property type="entry name" value="AB_hydrolase_Est10"/>
</dbReference>
<feature type="domain" description="Serine aminopeptidase S33" evidence="2">
    <location>
        <begin position="59"/>
        <end position="290"/>
    </location>
</feature>
<dbReference type="EMBL" id="JPWH01000030">
    <property type="protein sequence ID" value="RCK42452.1"/>
    <property type="molecule type" value="Genomic_DNA"/>
</dbReference>